<dbReference type="SUPFAM" id="SSF56112">
    <property type="entry name" value="Protein kinase-like (PK-like)"/>
    <property type="match status" value="1"/>
</dbReference>
<name>A0ABN0V3A6_9ACTN</name>
<dbReference type="EMBL" id="BAAABV010000006">
    <property type="protein sequence ID" value="GAA0273241.1"/>
    <property type="molecule type" value="Genomic_DNA"/>
</dbReference>
<protein>
    <recommendedName>
        <fullName evidence="1">Aminoglycoside phosphotransferase domain-containing protein</fullName>
    </recommendedName>
</protein>
<keyword evidence="3" id="KW-1185">Reference proteome</keyword>
<evidence type="ECO:0000313" key="3">
    <source>
        <dbReference type="Proteomes" id="UP001501867"/>
    </source>
</evidence>
<dbReference type="Proteomes" id="UP001501867">
    <property type="component" value="Unassembled WGS sequence"/>
</dbReference>
<dbReference type="Pfam" id="PF01636">
    <property type="entry name" value="APH"/>
    <property type="match status" value="1"/>
</dbReference>
<evidence type="ECO:0000259" key="1">
    <source>
        <dbReference type="Pfam" id="PF01636"/>
    </source>
</evidence>
<sequence length="274" mass="29648">MIEDGATDQGSVTTVRRVGETIRRPGGVWTPAVHALLVHLESAGFTRAPRALGTDGGDEVVSLLHGEPAFSPWPAVLRSTTGIGELGTWLREYHAAVRDFRPPAGAHWRGREEPWAPGMIIRHGDLGPWNSIWNGDRLAGFIDWDFAAPGHALDDLAQLAWYAVPLRPPQQQRRALEVSGDAVLRSRLDSLCGAYGASPADVLDALDGLQAREAERIERLGGQGEEPWAAFLARGDAAEMRAERSWLRTRRAVLLGDAHGPPAGRNTRAAGPHA</sequence>
<accession>A0ABN0V3A6</accession>
<gene>
    <name evidence="2" type="ORF">GCM10010302_08580</name>
</gene>
<proteinExistence type="predicted"/>
<dbReference type="InterPro" id="IPR011009">
    <property type="entry name" value="Kinase-like_dom_sf"/>
</dbReference>
<evidence type="ECO:0000313" key="2">
    <source>
        <dbReference type="EMBL" id="GAA0273241.1"/>
    </source>
</evidence>
<reference evidence="2 3" key="1">
    <citation type="journal article" date="2019" name="Int. J. Syst. Evol. Microbiol.">
        <title>The Global Catalogue of Microorganisms (GCM) 10K type strain sequencing project: providing services to taxonomists for standard genome sequencing and annotation.</title>
        <authorList>
            <consortium name="The Broad Institute Genomics Platform"/>
            <consortium name="The Broad Institute Genome Sequencing Center for Infectious Disease"/>
            <person name="Wu L."/>
            <person name="Ma J."/>
        </authorList>
    </citation>
    <scope>NUCLEOTIDE SEQUENCE [LARGE SCALE GENOMIC DNA]</scope>
    <source>
        <strain evidence="2 3">JCM 4505</strain>
    </source>
</reference>
<feature type="domain" description="Aminoglycoside phosphotransferase" evidence="1">
    <location>
        <begin position="121"/>
        <end position="175"/>
    </location>
</feature>
<comment type="caution">
    <text evidence="2">The sequence shown here is derived from an EMBL/GenBank/DDBJ whole genome shotgun (WGS) entry which is preliminary data.</text>
</comment>
<organism evidence="2 3">
    <name type="scientific">Streptomyces polychromogenes</name>
    <dbReference type="NCBI Taxonomy" id="67342"/>
    <lineage>
        <taxon>Bacteria</taxon>
        <taxon>Bacillati</taxon>
        <taxon>Actinomycetota</taxon>
        <taxon>Actinomycetes</taxon>
        <taxon>Kitasatosporales</taxon>
        <taxon>Streptomycetaceae</taxon>
        <taxon>Streptomyces</taxon>
    </lineage>
</organism>
<dbReference type="Gene3D" id="3.90.1200.10">
    <property type="match status" value="1"/>
</dbReference>
<dbReference type="InterPro" id="IPR002575">
    <property type="entry name" value="Aminoglycoside_PTrfase"/>
</dbReference>
<dbReference type="RefSeq" id="WP_344152563.1">
    <property type="nucleotide sequence ID" value="NZ_BAAABV010000006.1"/>
</dbReference>